<organism evidence="2">
    <name type="scientific">Candidatus Berkiella aquae</name>
    <dbReference type="NCBI Taxonomy" id="295108"/>
    <lineage>
        <taxon>Bacteria</taxon>
        <taxon>Pseudomonadati</taxon>
        <taxon>Pseudomonadota</taxon>
        <taxon>Gammaproteobacteria</taxon>
        <taxon>Candidatus Berkiellales</taxon>
        <taxon>Candidatus Berkiellaceae</taxon>
        <taxon>Candidatus Berkiella</taxon>
    </lineage>
</organism>
<keyword evidence="4" id="KW-1185">Reference proteome</keyword>
<reference evidence="3" key="2">
    <citation type="journal article" date="2016" name="Genome Announc.">
        <title>Draft Genome Sequences of Two Novel Amoeba-Resistant Intranuclear Bacteria, 'Candidatus Berkiella cookevillensis' and 'Candidatus Berkiella aquae'.</title>
        <authorList>
            <person name="Mehari Y.T."/>
            <person name="Arivett B.A."/>
            <person name="Farone A.L."/>
            <person name="Gunderson J.H."/>
            <person name="Farone M.B."/>
        </authorList>
    </citation>
    <scope>NUCLEOTIDE SEQUENCE</scope>
    <source>
        <strain evidence="3">HT99</strain>
    </source>
</reference>
<accession>A0A0Q9YY78</accession>
<evidence type="ECO:0000256" key="1">
    <source>
        <dbReference type="SAM" id="MobiDB-lite"/>
    </source>
</evidence>
<gene>
    <name evidence="3" type="ORF">HT99x_007225</name>
    <name evidence="2" type="ORF">HT99x_01668</name>
</gene>
<sequence>MKKGPTSTLNSNGLFDVIFTGLKLNGLNIASLGLLSQVSNFYRKRLEQQELIWNAFLPEDERGTLALNPKDKVKIHTAVENLGYEIPCAQPTSTQEWEQVKAPARIIKTILSDLYPRVGPDLLDYVRTLCEPYSKEIHDLQCWLEALQALYNSANDESYHFHGLFLNNHNFARRAHQLAKATSLSFSTMALEVCSECRFSSLTMSSVQLDDFFKQLEAFFKGHNYQLGMRKEPITHEEIKTFIKKTFYPKSLLWRSKTITPPLSPEGSSPQSAPATEENSLSPSPFN</sequence>
<name>A0A0Q9YY78_9GAMM</name>
<dbReference type="RefSeq" id="WP_075066296.1">
    <property type="nucleotide sequence ID" value="NZ_LKAJ02000001.1"/>
</dbReference>
<feature type="region of interest" description="Disordered" evidence="1">
    <location>
        <begin position="259"/>
        <end position="287"/>
    </location>
</feature>
<protein>
    <submittedName>
        <fullName evidence="2">Uncharacterized protein</fullName>
    </submittedName>
</protein>
<dbReference type="EMBL" id="LKAJ01000006">
    <property type="protein sequence ID" value="KRG21112.1"/>
    <property type="molecule type" value="Genomic_DNA"/>
</dbReference>
<dbReference type="AlphaFoldDB" id="A0A0Q9YY78"/>
<dbReference type="Proteomes" id="UP000051497">
    <property type="component" value="Unassembled WGS sequence"/>
</dbReference>
<evidence type="ECO:0000313" key="4">
    <source>
        <dbReference type="Proteomes" id="UP000051497"/>
    </source>
</evidence>
<reference evidence="3" key="3">
    <citation type="submission" date="2021-06" db="EMBL/GenBank/DDBJ databases">
        <title>Genomic Description and Analysis of Intracellular Bacteria, Candidatus Berkiella cookevillensis and Candidatus Berkiella aquae.</title>
        <authorList>
            <person name="Kidane D.T."/>
            <person name="Mehari Y.T."/>
            <person name="Rice F.C."/>
            <person name="Arivett B.A."/>
            <person name="Farone A.L."/>
            <person name="Berk S.G."/>
            <person name="Farone M.B."/>
        </authorList>
    </citation>
    <scope>NUCLEOTIDE SEQUENCE</scope>
    <source>
        <strain evidence="3">HT99</strain>
    </source>
</reference>
<dbReference type="STRING" id="295108.HT99x_01668"/>
<evidence type="ECO:0000313" key="3">
    <source>
        <dbReference type="EMBL" id="MCS5711220.1"/>
    </source>
</evidence>
<dbReference type="EMBL" id="LKAJ02000001">
    <property type="protein sequence ID" value="MCS5711220.1"/>
    <property type="molecule type" value="Genomic_DNA"/>
</dbReference>
<comment type="caution">
    <text evidence="2">The sequence shown here is derived from an EMBL/GenBank/DDBJ whole genome shotgun (WGS) entry which is preliminary data.</text>
</comment>
<reference evidence="2" key="1">
    <citation type="submission" date="2015-09" db="EMBL/GenBank/DDBJ databases">
        <title>Draft Genome Sequences of Two Novel Amoeba-resistant Intranuclear Bacteria, Candidatus Berkiella cookevillensis and Candidatus Berkiella aquae.</title>
        <authorList>
            <person name="Mehari Y.T."/>
            <person name="Arivett B.A."/>
            <person name="Farone A.L."/>
            <person name="Gunderson J.H."/>
            <person name="Farone M.B."/>
        </authorList>
    </citation>
    <scope>NUCLEOTIDE SEQUENCE [LARGE SCALE GENOMIC DNA]</scope>
    <source>
        <strain evidence="2">HT99</strain>
    </source>
</reference>
<evidence type="ECO:0000313" key="2">
    <source>
        <dbReference type="EMBL" id="KRG21112.1"/>
    </source>
</evidence>
<proteinExistence type="predicted"/>